<gene>
    <name evidence="3" type="ORF">DDE20_09015</name>
</gene>
<accession>A0A2T8HVC0</accession>
<evidence type="ECO:0000256" key="1">
    <source>
        <dbReference type="ARBA" id="ARBA00009129"/>
    </source>
</evidence>
<dbReference type="EMBL" id="QDKM01000003">
    <property type="protein sequence ID" value="PVH29366.1"/>
    <property type="molecule type" value="Genomic_DNA"/>
</dbReference>
<name>A0A2T8HVC0_9RHOB</name>
<evidence type="ECO:0000313" key="3">
    <source>
        <dbReference type="EMBL" id="PVH29366.1"/>
    </source>
</evidence>
<sequence length="66" mass="7633">MNWDQVKGNWKVMKGKAQEKWGELTDDELDEAAGEREQLEGLVQKRYGKTKEAAKAEVDDWVKHNS</sequence>
<comment type="caution">
    <text evidence="3">The sequence shown here is derived from an EMBL/GenBank/DDBJ whole genome shotgun (WGS) entry which is preliminary data.</text>
</comment>
<protein>
    <submittedName>
        <fullName evidence="3">CsbD family protein</fullName>
    </submittedName>
</protein>
<dbReference type="PIRSF" id="PIRSF039008">
    <property type="entry name" value="YjbJ"/>
    <property type="match status" value="1"/>
</dbReference>
<dbReference type="Pfam" id="PF05532">
    <property type="entry name" value="CsbD"/>
    <property type="match status" value="1"/>
</dbReference>
<feature type="domain" description="CsbD-like" evidence="2">
    <location>
        <begin position="4"/>
        <end position="55"/>
    </location>
</feature>
<proteinExistence type="inferred from homology"/>
<dbReference type="InterPro" id="IPR026042">
    <property type="entry name" value="YjbJ"/>
</dbReference>
<reference evidence="3 4" key="1">
    <citation type="submission" date="2018-04" db="EMBL/GenBank/DDBJ databases">
        <title>Pararhodobacter oceanense sp. nov., isolated from marine intertidal sediment.</title>
        <authorList>
            <person name="Wang X.-L."/>
            <person name="Du Z.-J."/>
        </authorList>
    </citation>
    <scope>NUCLEOTIDE SEQUENCE [LARGE SCALE GENOMIC DNA]</scope>
    <source>
        <strain evidence="3 4">AM505</strain>
    </source>
</reference>
<dbReference type="PANTHER" id="PTHR34977">
    <property type="entry name" value="UPF0337 PROTEIN YJBJ"/>
    <property type="match status" value="1"/>
</dbReference>
<dbReference type="Proteomes" id="UP000245911">
    <property type="component" value="Unassembled WGS sequence"/>
</dbReference>
<dbReference type="AlphaFoldDB" id="A0A2T8HVC0"/>
<evidence type="ECO:0000313" key="4">
    <source>
        <dbReference type="Proteomes" id="UP000245911"/>
    </source>
</evidence>
<keyword evidence="4" id="KW-1185">Reference proteome</keyword>
<comment type="similarity">
    <text evidence="1">Belongs to the UPF0337 (CsbD) family.</text>
</comment>
<dbReference type="RefSeq" id="WP_116558148.1">
    <property type="nucleotide sequence ID" value="NZ_JBLWXM010000011.1"/>
</dbReference>
<dbReference type="InterPro" id="IPR036629">
    <property type="entry name" value="YjbJ_sf"/>
</dbReference>
<dbReference type="InterPro" id="IPR008462">
    <property type="entry name" value="CsbD"/>
</dbReference>
<dbReference type="SUPFAM" id="SSF69047">
    <property type="entry name" value="Hypothetical protein YjbJ"/>
    <property type="match status" value="1"/>
</dbReference>
<dbReference type="PANTHER" id="PTHR34977:SF1">
    <property type="entry name" value="UPF0337 PROTEIN YJBJ"/>
    <property type="match status" value="1"/>
</dbReference>
<evidence type="ECO:0000259" key="2">
    <source>
        <dbReference type="Pfam" id="PF05532"/>
    </source>
</evidence>
<dbReference type="InterPro" id="IPR050423">
    <property type="entry name" value="UPF0337_stress_rsp"/>
</dbReference>
<organism evidence="3 4">
    <name type="scientific">Pararhodobacter oceanensis</name>
    <dbReference type="NCBI Taxonomy" id="2172121"/>
    <lineage>
        <taxon>Bacteria</taxon>
        <taxon>Pseudomonadati</taxon>
        <taxon>Pseudomonadota</taxon>
        <taxon>Alphaproteobacteria</taxon>
        <taxon>Rhodobacterales</taxon>
        <taxon>Paracoccaceae</taxon>
        <taxon>Pararhodobacter</taxon>
    </lineage>
</organism>
<dbReference type="OrthoDB" id="9796058at2"/>
<dbReference type="Gene3D" id="1.10.1470.10">
    <property type="entry name" value="YjbJ"/>
    <property type="match status" value="1"/>
</dbReference>